<sequence length="64" mass="6837">MREMHCATCQAEMPFESLPYDEDGDELVCTGCGTAVVTAPITVRLLMRQPAGAGIAPQQRRAAA</sequence>
<dbReference type="EMBL" id="BLPG01000001">
    <property type="protein sequence ID" value="GFJ92451.1"/>
    <property type="molecule type" value="Genomic_DNA"/>
</dbReference>
<dbReference type="AlphaFoldDB" id="A0A6V8LCF9"/>
<keyword evidence="2" id="KW-1185">Reference proteome</keyword>
<gene>
    <name evidence="1" type="ORF">Prum_060930</name>
</gene>
<evidence type="ECO:0000313" key="2">
    <source>
        <dbReference type="Proteomes" id="UP000482960"/>
    </source>
</evidence>
<organism evidence="1 2">
    <name type="scientific">Phytohabitans rumicis</name>
    <dbReference type="NCBI Taxonomy" id="1076125"/>
    <lineage>
        <taxon>Bacteria</taxon>
        <taxon>Bacillati</taxon>
        <taxon>Actinomycetota</taxon>
        <taxon>Actinomycetes</taxon>
        <taxon>Micromonosporales</taxon>
        <taxon>Micromonosporaceae</taxon>
    </lineage>
</organism>
<name>A0A6V8LCF9_9ACTN</name>
<accession>A0A6V8LCF9</accession>
<reference evidence="1 2" key="1">
    <citation type="submission" date="2020-03" db="EMBL/GenBank/DDBJ databases">
        <title>Whole genome shotgun sequence of Phytohabitans rumicis NBRC 108638.</title>
        <authorList>
            <person name="Komaki H."/>
            <person name="Tamura T."/>
        </authorList>
    </citation>
    <scope>NUCLEOTIDE SEQUENCE [LARGE SCALE GENOMIC DNA]</scope>
    <source>
        <strain evidence="1 2">NBRC 108638</strain>
    </source>
</reference>
<comment type="caution">
    <text evidence="1">The sequence shown here is derived from an EMBL/GenBank/DDBJ whole genome shotgun (WGS) entry which is preliminary data.</text>
</comment>
<dbReference type="RefSeq" id="WP_173079321.1">
    <property type="nucleotide sequence ID" value="NZ_BAABJB010000013.1"/>
</dbReference>
<proteinExistence type="predicted"/>
<dbReference type="Proteomes" id="UP000482960">
    <property type="component" value="Unassembled WGS sequence"/>
</dbReference>
<evidence type="ECO:0000313" key="1">
    <source>
        <dbReference type="EMBL" id="GFJ92451.1"/>
    </source>
</evidence>
<reference evidence="1 2" key="2">
    <citation type="submission" date="2020-03" db="EMBL/GenBank/DDBJ databases">
        <authorList>
            <person name="Ichikawa N."/>
            <person name="Kimura A."/>
            <person name="Kitahashi Y."/>
            <person name="Uohara A."/>
        </authorList>
    </citation>
    <scope>NUCLEOTIDE SEQUENCE [LARGE SCALE GENOMIC DNA]</scope>
    <source>
        <strain evidence="1 2">NBRC 108638</strain>
    </source>
</reference>
<protein>
    <submittedName>
        <fullName evidence="1">Uncharacterized protein</fullName>
    </submittedName>
</protein>